<dbReference type="CDD" id="cd05233">
    <property type="entry name" value="SDR_c"/>
    <property type="match status" value="1"/>
</dbReference>
<evidence type="ECO:0000313" key="3">
    <source>
        <dbReference type="Proteomes" id="UP000601597"/>
    </source>
</evidence>
<dbReference type="Gene3D" id="3.40.50.720">
    <property type="entry name" value="NAD(P)-binding Rossmann-like Domain"/>
    <property type="match status" value="1"/>
</dbReference>
<dbReference type="PANTHER" id="PTHR42879">
    <property type="entry name" value="3-OXOACYL-(ACYL-CARRIER-PROTEIN) REDUCTASE"/>
    <property type="match status" value="1"/>
</dbReference>
<dbReference type="SUPFAM" id="SSF51735">
    <property type="entry name" value="NAD(P)-binding Rossmann-fold domains"/>
    <property type="match status" value="1"/>
</dbReference>
<dbReference type="Pfam" id="PF13561">
    <property type="entry name" value="adh_short_C2"/>
    <property type="match status" value="1"/>
</dbReference>
<dbReference type="PRINTS" id="PR00080">
    <property type="entry name" value="SDRFAMILY"/>
</dbReference>
<dbReference type="Proteomes" id="UP000601597">
    <property type="component" value="Unassembled WGS sequence"/>
</dbReference>
<organism evidence="2 3">
    <name type="scientific">Marinobacter zhanjiangensis</name>
    <dbReference type="NCBI Taxonomy" id="578215"/>
    <lineage>
        <taxon>Bacteria</taxon>
        <taxon>Pseudomonadati</taxon>
        <taxon>Pseudomonadota</taxon>
        <taxon>Gammaproteobacteria</taxon>
        <taxon>Pseudomonadales</taxon>
        <taxon>Marinobacteraceae</taxon>
        <taxon>Marinobacter</taxon>
    </lineage>
</organism>
<dbReference type="PANTHER" id="PTHR42879:SF2">
    <property type="entry name" value="3-OXOACYL-[ACYL-CARRIER-PROTEIN] REDUCTASE FABG"/>
    <property type="match status" value="1"/>
</dbReference>
<dbReference type="InterPro" id="IPR002347">
    <property type="entry name" value="SDR_fam"/>
</dbReference>
<dbReference type="RefSeq" id="WP_189571509.1">
    <property type="nucleotide sequence ID" value="NZ_BMXV01000001.1"/>
</dbReference>
<proteinExistence type="inferred from homology"/>
<accession>A0ABQ3AJZ6</accession>
<sequence>MYGITELSRSLKGSRALVTGAASGMGRATAAVFASEGARGAVTDYDADGARSVAEELTNAGYQAQAWHLDVSDLQAIRNVVAEVEKAFGGLDVLINNAGISGFAAIDDDQYDTVWDRCLSVLLTAQQQMIRAALPALRQSSHPRIVNIASTEALGATAQDSAYAAAKAGVSGLTRALAVELGPEGITVNCICPGPIDTAMTAFIEPEHKQVFAKRRTALRRYGLPEEVAHVTVSLCLPASSYLTGTVIPVDGGLMARNA</sequence>
<comment type="similarity">
    <text evidence="1">Belongs to the short-chain dehydrogenases/reductases (SDR) family.</text>
</comment>
<dbReference type="InterPro" id="IPR050259">
    <property type="entry name" value="SDR"/>
</dbReference>
<dbReference type="InterPro" id="IPR036291">
    <property type="entry name" value="NAD(P)-bd_dom_sf"/>
</dbReference>
<evidence type="ECO:0000313" key="2">
    <source>
        <dbReference type="EMBL" id="GGY59261.1"/>
    </source>
</evidence>
<dbReference type="InterPro" id="IPR020904">
    <property type="entry name" value="Sc_DH/Rdtase_CS"/>
</dbReference>
<evidence type="ECO:0000256" key="1">
    <source>
        <dbReference type="ARBA" id="ARBA00006484"/>
    </source>
</evidence>
<keyword evidence="3" id="KW-1185">Reference proteome</keyword>
<dbReference type="PRINTS" id="PR00081">
    <property type="entry name" value="GDHRDH"/>
</dbReference>
<protein>
    <submittedName>
        <fullName evidence="2">3-oxoacyl-ACP reductase</fullName>
    </submittedName>
</protein>
<gene>
    <name evidence="2" type="primary">bdhA</name>
    <name evidence="2" type="ORF">GCM10007071_01970</name>
</gene>
<dbReference type="PROSITE" id="PS00061">
    <property type="entry name" value="ADH_SHORT"/>
    <property type="match status" value="1"/>
</dbReference>
<dbReference type="EMBL" id="BMXV01000001">
    <property type="protein sequence ID" value="GGY59261.1"/>
    <property type="molecule type" value="Genomic_DNA"/>
</dbReference>
<reference evidence="3" key="1">
    <citation type="journal article" date="2019" name="Int. J. Syst. Evol. Microbiol.">
        <title>The Global Catalogue of Microorganisms (GCM) 10K type strain sequencing project: providing services to taxonomists for standard genome sequencing and annotation.</title>
        <authorList>
            <consortium name="The Broad Institute Genomics Platform"/>
            <consortium name="The Broad Institute Genome Sequencing Center for Infectious Disease"/>
            <person name="Wu L."/>
            <person name="Ma J."/>
        </authorList>
    </citation>
    <scope>NUCLEOTIDE SEQUENCE [LARGE SCALE GENOMIC DNA]</scope>
    <source>
        <strain evidence="3">KCTC 22280</strain>
    </source>
</reference>
<name>A0ABQ3AJZ6_9GAMM</name>
<comment type="caution">
    <text evidence="2">The sequence shown here is derived from an EMBL/GenBank/DDBJ whole genome shotgun (WGS) entry which is preliminary data.</text>
</comment>